<evidence type="ECO:0000259" key="2">
    <source>
        <dbReference type="SMART" id="SM00014"/>
    </source>
</evidence>
<dbReference type="Gene3D" id="1.20.144.10">
    <property type="entry name" value="Phosphatidic acid phosphatase type 2/haloperoxidase"/>
    <property type="match status" value="1"/>
</dbReference>
<feature type="transmembrane region" description="Helical" evidence="1">
    <location>
        <begin position="7"/>
        <end position="27"/>
    </location>
</feature>
<dbReference type="AlphaFoldDB" id="A0AAI8DFZ9"/>
<organism evidence="3 4">
    <name type="scientific">Mammaliicoccus sciuri</name>
    <name type="common">Staphylococcus sciuri</name>
    <dbReference type="NCBI Taxonomy" id="1296"/>
    <lineage>
        <taxon>Bacteria</taxon>
        <taxon>Bacillati</taxon>
        <taxon>Bacillota</taxon>
        <taxon>Bacilli</taxon>
        <taxon>Bacillales</taxon>
        <taxon>Staphylococcaceae</taxon>
        <taxon>Mammaliicoccus</taxon>
    </lineage>
</organism>
<evidence type="ECO:0000313" key="3">
    <source>
        <dbReference type="EMBL" id="ASE33170.1"/>
    </source>
</evidence>
<dbReference type="InterPro" id="IPR036938">
    <property type="entry name" value="PAP2/HPO_sf"/>
</dbReference>
<sequence length="191" mass="22230">MKKDSKLIICYAILLILIVSLIFTNYINPIDQYVYQFIQTETLAFRLHNYLSIISFLFSPLHSGILICILLIGLYFYNRRNLLQYFIFSFSSLFIGTALKYIIQRPRPSDLIDGYSFPSMHTLTLFVAIFLILALYNHVTVKWITAILILSMMCSRIYLSAHFFSDTVASLIIVHLVYLSVTKFMHQSSRL</sequence>
<dbReference type="InterPro" id="IPR000326">
    <property type="entry name" value="PAP2/HPO"/>
</dbReference>
<dbReference type="Pfam" id="PF01569">
    <property type="entry name" value="PAP2"/>
    <property type="match status" value="1"/>
</dbReference>
<reference evidence="4" key="1">
    <citation type="submission" date="2017-06" db="EMBL/GenBank/DDBJ databases">
        <title>FDA dAtabase for Regulatory Grade micrObial Sequences (FDA-ARGOS): Supporting development and validation of Infectious Disease Dx tests.</title>
        <authorList>
            <person name="Goldberg B."/>
            <person name="Campos J."/>
            <person name="Tallon L."/>
            <person name="Sadzewicz L."/>
            <person name="Sengamalay N."/>
            <person name="Ott S."/>
            <person name="Godinez A."/>
            <person name="Nagaraj S."/>
            <person name="Vavikolanu K."/>
            <person name="Nadendla S."/>
            <person name="George J."/>
            <person name="Geyer C."/>
            <person name="Sichtig H."/>
        </authorList>
    </citation>
    <scope>NUCLEOTIDE SEQUENCE [LARGE SCALE GENOMIC DNA]</scope>
    <source>
        <strain evidence="4">FDAARGOS_285</strain>
    </source>
</reference>
<dbReference type="PANTHER" id="PTHR14969:SF13">
    <property type="entry name" value="AT30094P"/>
    <property type="match status" value="1"/>
</dbReference>
<accession>A0AAI8DFZ9</accession>
<feature type="transmembrane region" description="Helical" evidence="1">
    <location>
        <begin position="167"/>
        <end position="185"/>
    </location>
</feature>
<dbReference type="RefSeq" id="WP_078355220.1">
    <property type="nucleotide sequence ID" value="NZ_CAJVGN010000001.1"/>
</dbReference>
<feature type="transmembrane region" description="Helical" evidence="1">
    <location>
        <begin position="82"/>
        <end position="103"/>
    </location>
</feature>
<dbReference type="Proteomes" id="UP000197058">
    <property type="component" value="Chromosome"/>
</dbReference>
<dbReference type="SMART" id="SM00014">
    <property type="entry name" value="acidPPc"/>
    <property type="match status" value="1"/>
</dbReference>
<evidence type="ECO:0000313" key="4">
    <source>
        <dbReference type="Proteomes" id="UP000197058"/>
    </source>
</evidence>
<protein>
    <submittedName>
        <fullName evidence="3">Phosphatase PAP2 family protein</fullName>
    </submittedName>
</protein>
<keyword evidence="1" id="KW-0812">Transmembrane</keyword>
<dbReference type="SUPFAM" id="SSF48317">
    <property type="entry name" value="Acid phosphatase/Vanadium-dependent haloperoxidase"/>
    <property type="match status" value="1"/>
</dbReference>
<feature type="transmembrane region" description="Helical" evidence="1">
    <location>
        <begin position="115"/>
        <end position="136"/>
    </location>
</feature>
<evidence type="ECO:0000256" key="1">
    <source>
        <dbReference type="SAM" id="Phobius"/>
    </source>
</evidence>
<proteinExistence type="predicted"/>
<feature type="domain" description="Phosphatidic acid phosphatase type 2/haloperoxidase" evidence="2">
    <location>
        <begin position="81"/>
        <end position="182"/>
    </location>
</feature>
<dbReference type="KEGG" id="sscu:CEP64_00720"/>
<name>A0AAI8DFZ9_MAMSC</name>
<feature type="transmembrane region" description="Helical" evidence="1">
    <location>
        <begin position="47"/>
        <end position="75"/>
    </location>
</feature>
<gene>
    <name evidence="3" type="ORF">CEP64_00720</name>
</gene>
<keyword evidence="1" id="KW-0472">Membrane</keyword>
<keyword evidence="1" id="KW-1133">Transmembrane helix</keyword>
<dbReference type="EMBL" id="CP022046">
    <property type="protein sequence ID" value="ASE33170.1"/>
    <property type="molecule type" value="Genomic_DNA"/>
</dbReference>
<dbReference type="PANTHER" id="PTHR14969">
    <property type="entry name" value="SPHINGOSINE-1-PHOSPHATE PHOSPHOHYDROLASE"/>
    <property type="match status" value="1"/>
</dbReference>